<evidence type="ECO:0000256" key="1">
    <source>
        <dbReference type="ARBA" id="ARBA00023125"/>
    </source>
</evidence>
<evidence type="ECO:0008006" key="4">
    <source>
        <dbReference type="Google" id="ProtNLM"/>
    </source>
</evidence>
<dbReference type="Proteomes" id="UP000007875">
    <property type="component" value="Unassembled WGS sequence"/>
</dbReference>
<dbReference type="GO" id="GO:0070876">
    <property type="term" value="C:SOSS complex"/>
    <property type="evidence" value="ECO:0007669"/>
    <property type="project" value="TreeGrafter"/>
</dbReference>
<dbReference type="GO" id="GO:0010212">
    <property type="term" value="P:response to ionizing radiation"/>
    <property type="evidence" value="ECO:0007669"/>
    <property type="project" value="TreeGrafter"/>
</dbReference>
<dbReference type="Gene3D" id="2.40.50.140">
    <property type="entry name" value="Nucleic acid-binding proteins"/>
    <property type="match status" value="1"/>
</dbReference>
<dbReference type="InterPro" id="IPR012340">
    <property type="entry name" value="NA-bd_OB-fold"/>
</dbReference>
<sequence length="45" mass="5036">KDGNEVRSCKVADKTGSVNLSIWGDYGNHIQPGDILILYWRSKSN</sequence>
<dbReference type="Ensembl" id="ENSCSAVT00000001774.1">
    <property type="protein sequence ID" value="ENSCSAVP00000001743.1"/>
    <property type="gene ID" value="ENSCSAVG00000001016.1"/>
</dbReference>
<dbReference type="GO" id="GO:0044818">
    <property type="term" value="P:mitotic G2/M transition checkpoint"/>
    <property type="evidence" value="ECO:0007669"/>
    <property type="project" value="TreeGrafter"/>
</dbReference>
<dbReference type="PANTHER" id="PTHR13356">
    <property type="entry name" value="OB FOLD NUCLEIC ACID BINDING PROTEIN-RELATED"/>
    <property type="match status" value="1"/>
</dbReference>
<dbReference type="GeneTree" id="ENSGT00940000161079"/>
<dbReference type="PANTHER" id="PTHR13356:SF0">
    <property type="entry name" value="SOSS COMPLEX SUBUNIT B HOMOLOG"/>
    <property type="match status" value="1"/>
</dbReference>
<evidence type="ECO:0000313" key="3">
    <source>
        <dbReference type="Proteomes" id="UP000007875"/>
    </source>
</evidence>
<dbReference type="AlphaFoldDB" id="H2Y8U5"/>
<keyword evidence="3" id="KW-1185">Reference proteome</keyword>
<proteinExistence type="predicted"/>
<evidence type="ECO:0000313" key="2">
    <source>
        <dbReference type="Ensembl" id="ENSCSAVP00000001743.1"/>
    </source>
</evidence>
<accession>H2Y8U5</accession>
<reference evidence="3" key="1">
    <citation type="submission" date="2003-08" db="EMBL/GenBank/DDBJ databases">
        <authorList>
            <person name="Birren B."/>
            <person name="Nusbaum C."/>
            <person name="Abebe A."/>
            <person name="Abouelleil A."/>
            <person name="Adekoya E."/>
            <person name="Ait-zahra M."/>
            <person name="Allen N."/>
            <person name="Allen T."/>
            <person name="An P."/>
            <person name="Anderson M."/>
            <person name="Anderson S."/>
            <person name="Arachchi H."/>
            <person name="Armbruster J."/>
            <person name="Bachantsang P."/>
            <person name="Baldwin J."/>
            <person name="Barry A."/>
            <person name="Bayul T."/>
            <person name="Blitshsteyn B."/>
            <person name="Bloom T."/>
            <person name="Blye J."/>
            <person name="Boguslavskiy L."/>
            <person name="Borowsky M."/>
            <person name="Boukhgalter B."/>
            <person name="Brunache A."/>
            <person name="Butler J."/>
            <person name="Calixte N."/>
            <person name="Calvo S."/>
            <person name="Camarata J."/>
            <person name="Campo K."/>
            <person name="Chang J."/>
            <person name="Cheshatsang Y."/>
            <person name="Citroen M."/>
            <person name="Collymore A."/>
            <person name="Considine T."/>
            <person name="Cook A."/>
            <person name="Cooke P."/>
            <person name="Corum B."/>
            <person name="Cuomo C."/>
            <person name="David R."/>
            <person name="Dawoe T."/>
            <person name="Degray S."/>
            <person name="Dodge S."/>
            <person name="Dooley K."/>
            <person name="Dorje P."/>
            <person name="Dorjee K."/>
            <person name="Dorris L."/>
            <person name="Duffey N."/>
            <person name="Dupes A."/>
            <person name="Elkins T."/>
            <person name="Engels R."/>
            <person name="Erickson J."/>
            <person name="Farina A."/>
            <person name="Faro S."/>
            <person name="Ferreira P."/>
            <person name="Fischer H."/>
            <person name="Fitzgerald M."/>
            <person name="Foley K."/>
            <person name="Gage D."/>
            <person name="Galagan J."/>
            <person name="Gearin G."/>
            <person name="Gnerre S."/>
            <person name="Gnirke A."/>
            <person name="Goyette A."/>
            <person name="Graham J."/>
            <person name="Grandbois E."/>
            <person name="Gyaltsen K."/>
            <person name="Hafez N."/>
            <person name="Hagopian D."/>
            <person name="Hagos B."/>
            <person name="Hall J."/>
            <person name="Hatcher B."/>
            <person name="Heller A."/>
            <person name="Higgins H."/>
            <person name="Honan T."/>
            <person name="Horn A."/>
            <person name="Houde N."/>
            <person name="Hughes L."/>
            <person name="Hulme W."/>
            <person name="Husby E."/>
            <person name="Iliev I."/>
            <person name="Jaffe D."/>
            <person name="Jones C."/>
            <person name="Kamal M."/>
            <person name="Kamat A."/>
            <person name="Kamvysselis M."/>
            <person name="Karlsson E."/>
            <person name="Kells C."/>
            <person name="Kieu A."/>
            <person name="Kisner P."/>
            <person name="Kodira C."/>
            <person name="Kulbokas E."/>
            <person name="Labutti K."/>
            <person name="Lama D."/>
            <person name="Landers T."/>
            <person name="Leger J."/>
            <person name="Levine S."/>
            <person name="Lewis D."/>
            <person name="Lewis T."/>
            <person name="Lindblad-toh K."/>
            <person name="Liu X."/>
            <person name="Lokyitsang T."/>
            <person name="Lokyitsang Y."/>
            <person name="Lucien O."/>
            <person name="Lui A."/>
            <person name="Ma L.J."/>
            <person name="Mabbitt R."/>
            <person name="Macdonald J."/>
            <person name="Maclean C."/>
            <person name="Major J."/>
            <person name="Manning J."/>
            <person name="Marabella R."/>
            <person name="Maru K."/>
            <person name="Matthews C."/>
            <person name="Mauceli E."/>
            <person name="Mccarthy M."/>
            <person name="Mcdonough S."/>
            <person name="Mcghee T."/>
            <person name="Meldrim J."/>
            <person name="Meneus L."/>
            <person name="Mesirov J."/>
            <person name="Mihalev A."/>
            <person name="Mihova T."/>
            <person name="Mikkelsen T."/>
            <person name="Mlenga V."/>
            <person name="Moru K."/>
            <person name="Mozes J."/>
            <person name="Mulrain L."/>
            <person name="Munson G."/>
            <person name="Naylor J."/>
            <person name="Newes C."/>
            <person name="Nguyen C."/>
            <person name="Nguyen N."/>
            <person name="Nguyen T."/>
            <person name="Nicol R."/>
            <person name="Nielsen C."/>
            <person name="Nizzari M."/>
            <person name="Norbu C."/>
            <person name="Norbu N."/>
            <person name="O'donnell P."/>
            <person name="Okoawo O."/>
            <person name="O'leary S."/>
            <person name="Omotosho B."/>
            <person name="O'neill K."/>
            <person name="Osman S."/>
            <person name="Parker S."/>
            <person name="Perrin D."/>
            <person name="Phunkhang P."/>
            <person name="Piqani B."/>
            <person name="Purcell S."/>
            <person name="Rachupka T."/>
            <person name="Ramasamy U."/>
            <person name="Rameau R."/>
            <person name="Ray V."/>
            <person name="Raymond C."/>
            <person name="Retta R."/>
            <person name="Richardson S."/>
            <person name="Rise C."/>
            <person name="Rodriguez J."/>
            <person name="Rogers J."/>
            <person name="Rogov P."/>
            <person name="Rutman M."/>
            <person name="Schupbach R."/>
            <person name="Seaman C."/>
            <person name="Settipalli S."/>
            <person name="Sharpe T."/>
            <person name="Sheridan J."/>
            <person name="Sherpa N."/>
            <person name="Shi J."/>
            <person name="Smirnov S."/>
            <person name="Smith C."/>
            <person name="Sougnez C."/>
            <person name="Spencer B."/>
            <person name="Stalker J."/>
            <person name="Stange-thomann N."/>
            <person name="Stavropoulos S."/>
            <person name="Stetson K."/>
            <person name="Stone C."/>
            <person name="Stone S."/>
            <person name="Stubbs M."/>
            <person name="Talamas J."/>
            <person name="Tchuinga P."/>
            <person name="Tenzing P."/>
            <person name="Tesfaye S."/>
            <person name="Theodore J."/>
            <person name="Thoulutsang Y."/>
            <person name="Topham K."/>
            <person name="Towey S."/>
            <person name="Tsamla T."/>
            <person name="Tsomo N."/>
            <person name="Vallee D."/>
            <person name="Vassiliev H."/>
            <person name="Venkataraman V."/>
            <person name="Vinson J."/>
            <person name="Vo A."/>
            <person name="Wade C."/>
            <person name="Wang S."/>
            <person name="Wangchuk T."/>
            <person name="Wangdi T."/>
            <person name="Whittaker C."/>
            <person name="Wilkinson J."/>
            <person name="Wu Y."/>
            <person name="Wyman D."/>
            <person name="Yadav S."/>
            <person name="Yang S."/>
            <person name="Yang X."/>
            <person name="Yeager S."/>
            <person name="Yee E."/>
            <person name="Young G."/>
            <person name="Zainoun J."/>
            <person name="Zembeck L."/>
            <person name="Zimmer A."/>
            <person name="Zody M."/>
            <person name="Lander E."/>
        </authorList>
    </citation>
    <scope>NUCLEOTIDE SEQUENCE [LARGE SCALE GENOMIC DNA]</scope>
</reference>
<name>H2Y8U5_CIOSA</name>
<dbReference type="InterPro" id="IPR051231">
    <property type="entry name" value="SOSS-B"/>
</dbReference>
<dbReference type="GO" id="GO:0000724">
    <property type="term" value="P:double-strand break repair via homologous recombination"/>
    <property type="evidence" value="ECO:0007669"/>
    <property type="project" value="TreeGrafter"/>
</dbReference>
<dbReference type="SUPFAM" id="SSF50249">
    <property type="entry name" value="Nucleic acid-binding proteins"/>
    <property type="match status" value="1"/>
</dbReference>
<reference evidence="2" key="2">
    <citation type="submission" date="2025-08" db="UniProtKB">
        <authorList>
            <consortium name="Ensembl"/>
        </authorList>
    </citation>
    <scope>IDENTIFICATION</scope>
</reference>
<dbReference type="HOGENOM" id="CLU_3210015_0_0_1"/>
<dbReference type="GO" id="GO:0003677">
    <property type="term" value="F:DNA binding"/>
    <property type="evidence" value="ECO:0007669"/>
    <property type="project" value="UniProtKB-KW"/>
</dbReference>
<reference evidence="2" key="3">
    <citation type="submission" date="2025-09" db="UniProtKB">
        <authorList>
            <consortium name="Ensembl"/>
        </authorList>
    </citation>
    <scope>IDENTIFICATION</scope>
</reference>
<keyword evidence="1" id="KW-0238">DNA-binding</keyword>
<organism evidence="2 3">
    <name type="scientific">Ciona savignyi</name>
    <name type="common">Pacific transparent sea squirt</name>
    <dbReference type="NCBI Taxonomy" id="51511"/>
    <lineage>
        <taxon>Eukaryota</taxon>
        <taxon>Metazoa</taxon>
        <taxon>Chordata</taxon>
        <taxon>Tunicata</taxon>
        <taxon>Ascidiacea</taxon>
        <taxon>Phlebobranchia</taxon>
        <taxon>Cionidae</taxon>
        <taxon>Ciona</taxon>
    </lineage>
</organism>
<protein>
    <recommendedName>
        <fullName evidence="4">OB domain-containing protein</fullName>
    </recommendedName>
</protein>